<comment type="similarity">
    <text evidence="1">Belongs to the RNase H family.</text>
</comment>
<dbReference type="GO" id="GO:0004523">
    <property type="term" value="F:RNA-DNA hybrid ribonuclease activity"/>
    <property type="evidence" value="ECO:0007669"/>
    <property type="project" value="UniProtKB-UniRule"/>
</dbReference>
<keyword evidence="1" id="KW-0540">Nuclease</keyword>
<feature type="domain" description="Ribonuclease H1 N-terminal" evidence="3">
    <location>
        <begin position="4"/>
        <end position="43"/>
    </location>
</feature>
<feature type="binding site" evidence="2">
    <location>
        <position position="139"/>
    </location>
    <ligand>
        <name>Mg(2+)</name>
        <dbReference type="ChEBI" id="CHEBI:18420"/>
        <label>2</label>
    </ligand>
</feature>
<dbReference type="EC" id="3.1.26.4" evidence="1"/>
<gene>
    <name evidence="4" type="ORF">F0M16_19175</name>
</gene>
<dbReference type="GO" id="GO:0046872">
    <property type="term" value="F:metal ion binding"/>
    <property type="evidence" value="ECO:0007669"/>
    <property type="project" value="UniProtKB-KW"/>
</dbReference>
<feature type="binding site" evidence="2">
    <location>
        <position position="203"/>
    </location>
    <ligand>
        <name>Mg(2+)</name>
        <dbReference type="ChEBI" id="CHEBI:18420"/>
        <label>1</label>
    </ligand>
</feature>
<feature type="binding site" evidence="2">
    <location>
        <position position="113"/>
    </location>
    <ligand>
        <name>Mg(2+)</name>
        <dbReference type="ChEBI" id="CHEBI:18420"/>
        <label>2</label>
    </ligand>
</feature>
<comment type="catalytic activity">
    <reaction evidence="1">
        <text>Endonucleolytic cleavage to 5'-phosphomonoester.</text>
        <dbReference type="EC" id="3.1.26.4"/>
    </reaction>
</comment>
<sequence length="207" mass="23526">MDKKVYVVWVGRTTGVMKTWAETQAAVNKFPGAKYKSFPSSEASLAFKKGWKAYYSEKSKQHVPEKPLFECLTVDASYSQKTQELIYRGVLNVSKEEVFRSKVFIGGSANIGEYLAIVDGIKYLMNSNVHNLPLIIYSDSANAIYWHKNKAHNSDVIRSGNADTELVRLMGEADQFLRTCKDADSIEIRKWHTKEWSQEIPADFGKK</sequence>
<dbReference type="GO" id="GO:0003676">
    <property type="term" value="F:nucleic acid binding"/>
    <property type="evidence" value="ECO:0007669"/>
    <property type="project" value="UniProtKB-UniRule"/>
</dbReference>
<dbReference type="InterPro" id="IPR009027">
    <property type="entry name" value="Ribosomal_bL9/RNase_H1_N"/>
</dbReference>
<dbReference type="InterPro" id="IPR011320">
    <property type="entry name" value="RNase_H1_N"/>
</dbReference>
<evidence type="ECO:0000313" key="4">
    <source>
        <dbReference type="EMBL" id="KAA1253159.1"/>
    </source>
</evidence>
<evidence type="ECO:0000259" key="3">
    <source>
        <dbReference type="Pfam" id="PF01693"/>
    </source>
</evidence>
<dbReference type="SUPFAM" id="SSF55658">
    <property type="entry name" value="L9 N-domain-like"/>
    <property type="match status" value="1"/>
</dbReference>
<dbReference type="Gene3D" id="3.30.420.10">
    <property type="entry name" value="Ribonuclease H-like superfamily/Ribonuclease H"/>
    <property type="match status" value="1"/>
</dbReference>
<evidence type="ECO:0000256" key="1">
    <source>
        <dbReference type="PIRNR" id="PIRNR037839"/>
    </source>
</evidence>
<dbReference type="PIRSF" id="PIRSF037839">
    <property type="entry name" value="Ribonuclease_H"/>
    <property type="match status" value="1"/>
</dbReference>
<evidence type="ECO:0000256" key="2">
    <source>
        <dbReference type="PIRSR" id="PIRSR037839-1"/>
    </source>
</evidence>
<dbReference type="InterPro" id="IPR012337">
    <property type="entry name" value="RNaseH-like_sf"/>
</dbReference>
<keyword evidence="1 2" id="KW-0460">Magnesium</keyword>
<dbReference type="Gene3D" id="3.40.970.10">
    <property type="entry name" value="Ribonuclease H1, N-terminal domain"/>
    <property type="match status" value="1"/>
</dbReference>
<comment type="cofactor">
    <cofactor evidence="2">
        <name>Mn(2+)</name>
        <dbReference type="ChEBI" id="CHEBI:29035"/>
    </cofactor>
    <cofactor evidence="2">
        <name>Mg(2+)</name>
        <dbReference type="ChEBI" id="CHEBI:18420"/>
    </cofactor>
    <text evidence="2">Binds 2 metal ions per subunit. Manganese or magnesium.</text>
</comment>
<protein>
    <recommendedName>
        <fullName evidence="1">Ribonuclease H</fullName>
        <ecNumber evidence="1">3.1.26.4</ecNumber>
    </recommendedName>
</protein>
<keyword evidence="1" id="KW-0378">Hydrolase</keyword>
<dbReference type="GO" id="GO:0005737">
    <property type="term" value="C:cytoplasm"/>
    <property type="evidence" value="ECO:0007669"/>
    <property type="project" value="UniProtKB-SubCell"/>
</dbReference>
<keyword evidence="1 2" id="KW-0479">Metal-binding</keyword>
<keyword evidence="2" id="KW-0464">Manganese</keyword>
<organism evidence="4 5">
    <name type="scientific">Vibrio cholerae</name>
    <dbReference type="NCBI Taxonomy" id="666"/>
    <lineage>
        <taxon>Bacteria</taxon>
        <taxon>Pseudomonadati</taxon>
        <taxon>Pseudomonadota</taxon>
        <taxon>Gammaproteobacteria</taxon>
        <taxon>Vibrionales</taxon>
        <taxon>Vibrionaceae</taxon>
        <taxon>Vibrio</taxon>
    </lineage>
</organism>
<keyword evidence="1" id="KW-0963">Cytoplasm</keyword>
<dbReference type="SUPFAM" id="SSF53098">
    <property type="entry name" value="Ribonuclease H-like"/>
    <property type="match status" value="1"/>
</dbReference>
<dbReference type="Proteomes" id="UP000323225">
    <property type="component" value="Unassembled WGS sequence"/>
</dbReference>
<dbReference type="InterPro" id="IPR036397">
    <property type="entry name" value="RNaseH_sf"/>
</dbReference>
<evidence type="ECO:0000313" key="5">
    <source>
        <dbReference type="Proteomes" id="UP000323225"/>
    </source>
</evidence>
<dbReference type="Pfam" id="PF01693">
    <property type="entry name" value="Cauli_VI"/>
    <property type="match status" value="1"/>
</dbReference>
<keyword evidence="1" id="KW-0255">Endonuclease</keyword>
<accession>A0A5Q6PEV0</accession>
<proteinExistence type="inferred from homology"/>
<comment type="subcellular location">
    <subcellularLocation>
        <location evidence="1">Cytoplasm</location>
    </subcellularLocation>
</comment>
<reference evidence="4 5" key="1">
    <citation type="submission" date="2019-09" db="EMBL/GenBank/DDBJ databases">
        <authorList>
            <person name="Kritzky A."/>
            <person name="Schelkanova E.Y."/>
            <person name="Alkhova Z.V."/>
            <person name="Smirnova N.I."/>
        </authorList>
    </citation>
    <scope>NUCLEOTIDE SEQUENCE [LARGE SCALE GENOMIC DNA]</scope>
    <source>
        <strain evidence="4 5">M1526</strain>
    </source>
</reference>
<dbReference type="InterPro" id="IPR017290">
    <property type="entry name" value="RNase_H_bac"/>
</dbReference>
<dbReference type="AlphaFoldDB" id="A0A5Q6PEV0"/>
<feature type="binding site" evidence="2">
    <location>
        <position position="75"/>
    </location>
    <ligand>
        <name>Mg(2+)</name>
        <dbReference type="ChEBI" id="CHEBI:18420"/>
        <label>1</label>
    </ligand>
</feature>
<dbReference type="InterPro" id="IPR037056">
    <property type="entry name" value="RNase_H1_N_sf"/>
</dbReference>
<name>A0A5Q6PEV0_VIBCL</name>
<dbReference type="EMBL" id="VUAA01000027">
    <property type="protein sequence ID" value="KAA1253159.1"/>
    <property type="molecule type" value="Genomic_DNA"/>
</dbReference>
<comment type="function">
    <text evidence="1">Endonuclease that specifically degrades the RNA of RNA-DNA hybrids.</text>
</comment>
<comment type="caution">
    <text evidence="4">The sequence shown here is derived from an EMBL/GenBank/DDBJ whole genome shotgun (WGS) entry which is preliminary data.</text>
</comment>